<name>A0ABT7VWD3_9GAMM</name>
<comment type="catalytic activity">
    <reaction evidence="9">
        <text>L-glutamine + H2O = L-glutamate + NH4(+)</text>
        <dbReference type="Rhea" id="RHEA:15889"/>
        <dbReference type="ChEBI" id="CHEBI:15377"/>
        <dbReference type="ChEBI" id="CHEBI:28938"/>
        <dbReference type="ChEBI" id="CHEBI:29985"/>
        <dbReference type="ChEBI" id="CHEBI:58359"/>
        <dbReference type="EC" id="3.5.1.2"/>
    </reaction>
</comment>
<dbReference type="InterPro" id="IPR017926">
    <property type="entry name" value="GATASE"/>
</dbReference>
<dbReference type="SUPFAM" id="SSF52317">
    <property type="entry name" value="Class I glutamine amidotransferase-like"/>
    <property type="match status" value="1"/>
</dbReference>
<dbReference type="Pfam" id="PF00117">
    <property type="entry name" value="GATase"/>
    <property type="match status" value="1"/>
</dbReference>
<keyword evidence="3" id="KW-0028">Amino-acid biosynthesis</keyword>
<dbReference type="Proteomes" id="UP001171945">
    <property type="component" value="Unassembled WGS sequence"/>
</dbReference>
<evidence type="ECO:0000256" key="5">
    <source>
        <dbReference type="ARBA" id="ARBA00022962"/>
    </source>
</evidence>
<evidence type="ECO:0000313" key="11">
    <source>
        <dbReference type="EMBL" id="MDM8563887.1"/>
    </source>
</evidence>
<dbReference type="PANTHER" id="PTHR42701:SF2">
    <property type="entry name" value="IMIDAZOLE GLYCEROL PHOSPHATE SYNTHASE SUBUNIT HISH 1"/>
    <property type="match status" value="1"/>
</dbReference>
<evidence type="ECO:0000256" key="3">
    <source>
        <dbReference type="ARBA" id="ARBA00022605"/>
    </source>
</evidence>
<comment type="catalytic activity">
    <reaction evidence="8">
        <text>5-[(5-phospho-1-deoxy-D-ribulos-1-ylimino)methylamino]-1-(5-phospho-beta-D-ribosyl)imidazole-4-carboxamide + L-glutamine = D-erythro-1-(imidazol-4-yl)glycerol 3-phosphate + 5-amino-1-(5-phospho-beta-D-ribosyl)imidazole-4-carboxamide + L-glutamate + H(+)</text>
        <dbReference type="Rhea" id="RHEA:24793"/>
        <dbReference type="ChEBI" id="CHEBI:15378"/>
        <dbReference type="ChEBI" id="CHEBI:29985"/>
        <dbReference type="ChEBI" id="CHEBI:58278"/>
        <dbReference type="ChEBI" id="CHEBI:58359"/>
        <dbReference type="ChEBI" id="CHEBI:58475"/>
        <dbReference type="ChEBI" id="CHEBI:58525"/>
        <dbReference type="EC" id="4.3.2.10"/>
    </reaction>
</comment>
<evidence type="ECO:0000256" key="9">
    <source>
        <dbReference type="ARBA" id="ARBA00049534"/>
    </source>
</evidence>
<sequence length="191" mass="21134">MKTVIVIDYGMSNLRSVTKALEHVAAQDWKVKVSDKADVILHADKVVFPGQGAIGNCMTLLNQSGLADAIKQTLEDKPFLGICLGLQTLLTSSEESGGTVCFNWTSGTVRRFVEPIEELQSGERLKIPQMGWNQVQQTEFHPLWTGIPDNSWFYFVHSYYVDPIDSGVVVGTTEYCGINFASIIARDNVFA</sequence>
<evidence type="ECO:0000256" key="8">
    <source>
        <dbReference type="ARBA" id="ARBA00047838"/>
    </source>
</evidence>
<dbReference type="PIRSF" id="PIRSF000495">
    <property type="entry name" value="Amidotransf_hisH"/>
    <property type="match status" value="1"/>
</dbReference>
<dbReference type="InterPro" id="IPR010139">
    <property type="entry name" value="Imidazole-glycPsynth_HisH"/>
</dbReference>
<dbReference type="CDD" id="cd01748">
    <property type="entry name" value="GATase1_IGP_Synthase"/>
    <property type="match status" value="1"/>
</dbReference>
<feature type="non-terminal residue" evidence="11">
    <location>
        <position position="191"/>
    </location>
</feature>
<keyword evidence="2" id="KW-0963">Cytoplasm</keyword>
<dbReference type="GO" id="GO:0016829">
    <property type="term" value="F:lyase activity"/>
    <property type="evidence" value="ECO:0007669"/>
    <property type="project" value="UniProtKB-KW"/>
</dbReference>
<dbReference type="PANTHER" id="PTHR42701">
    <property type="entry name" value="IMIDAZOLE GLYCEROL PHOSPHATE SYNTHASE SUBUNIT HISH"/>
    <property type="match status" value="1"/>
</dbReference>
<evidence type="ECO:0000259" key="10">
    <source>
        <dbReference type="Pfam" id="PF00117"/>
    </source>
</evidence>
<feature type="domain" description="Glutamine amidotransferase" evidence="10">
    <location>
        <begin position="6"/>
        <end position="188"/>
    </location>
</feature>
<keyword evidence="7 11" id="KW-0456">Lyase</keyword>
<dbReference type="NCBIfam" id="TIGR01855">
    <property type="entry name" value="IMP_synth_hisH"/>
    <property type="match status" value="1"/>
</dbReference>
<dbReference type="Gene3D" id="3.40.50.880">
    <property type="match status" value="1"/>
</dbReference>
<evidence type="ECO:0000256" key="4">
    <source>
        <dbReference type="ARBA" id="ARBA00022801"/>
    </source>
</evidence>
<evidence type="ECO:0000256" key="1">
    <source>
        <dbReference type="ARBA" id="ARBA00005091"/>
    </source>
</evidence>
<dbReference type="PROSITE" id="PS51273">
    <property type="entry name" value="GATASE_TYPE_1"/>
    <property type="match status" value="1"/>
</dbReference>
<organism evidence="11 12">
    <name type="scientific">Candidatus Marithioploca araucensis</name>
    <dbReference type="NCBI Taxonomy" id="70273"/>
    <lineage>
        <taxon>Bacteria</taxon>
        <taxon>Pseudomonadati</taxon>
        <taxon>Pseudomonadota</taxon>
        <taxon>Gammaproteobacteria</taxon>
        <taxon>Thiotrichales</taxon>
        <taxon>Thiotrichaceae</taxon>
        <taxon>Candidatus Marithioploca</taxon>
    </lineage>
</organism>
<evidence type="ECO:0000313" key="12">
    <source>
        <dbReference type="Proteomes" id="UP001171945"/>
    </source>
</evidence>
<gene>
    <name evidence="11" type="primary">hisH</name>
    <name evidence="11" type="ORF">QUF54_11090</name>
</gene>
<evidence type="ECO:0000256" key="6">
    <source>
        <dbReference type="ARBA" id="ARBA00023102"/>
    </source>
</evidence>
<keyword evidence="5" id="KW-0315">Glutamine amidotransferase</keyword>
<keyword evidence="6" id="KW-0368">Histidine biosynthesis</keyword>
<dbReference type="EC" id="4.3.2.10" evidence="11"/>
<accession>A0ABT7VWD3</accession>
<protein>
    <submittedName>
        <fullName evidence="11">Imidazole glycerol phosphate synthase subunit HisH</fullName>
        <ecNumber evidence="11">4.3.2.10</ecNumber>
    </submittedName>
</protein>
<proteinExistence type="predicted"/>
<keyword evidence="12" id="KW-1185">Reference proteome</keyword>
<comment type="caution">
    <text evidence="11">The sequence shown here is derived from an EMBL/GenBank/DDBJ whole genome shotgun (WGS) entry which is preliminary data.</text>
</comment>
<comment type="pathway">
    <text evidence="1">Amino-acid biosynthesis; L-histidine biosynthesis; L-histidine from 5-phospho-alpha-D-ribose 1-diphosphate: step 5/9.</text>
</comment>
<keyword evidence="4" id="KW-0378">Hydrolase</keyword>
<evidence type="ECO:0000256" key="2">
    <source>
        <dbReference type="ARBA" id="ARBA00022490"/>
    </source>
</evidence>
<dbReference type="InterPro" id="IPR029062">
    <property type="entry name" value="Class_I_gatase-like"/>
</dbReference>
<dbReference type="EMBL" id="JAUCGM010000942">
    <property type="protein sequence ID" value="MDM8563887.1"/>
    <property type="molecule type" value="Genomic_DNA"/>
</dbReference>
<evidence type="ECO:0000256" key="7">
    <source>
        <dbReference type="ARBA" id="ARBA00023239"/>
    </source>
</evidence>
<reference evidence="11" key="1">
    <citation type="submission" date="2023-06" db="EMBL/GenBank/DDBJ databases">
        <title>Uncultivated large filamentous bacteria from sulfidic sediments reveal new species and different genomic features in energy metabolism and defense.</title>
        <authorList>
            <person name="Fonseca A."/>
        </authorList>
    </citation>
    <scope>NUCLEOTIDE SEQUENCE</scope>
    <source>
        <strain evidence="11">HSG4</strain>
    </source>
</reference>